<evidence type="ECO:0000313" key="3">
    <source>
        <dbReference type="EMBL" id="OLQ08392.1"/>
    </source>
</evidence>
<name>A0A1Q9ELT8_SYMMI</name>
<dbReference type="Proteomes" id="UP000186817">
    <property type="component" value="Unassembled WGS sequence"/>
</dbReference>
<dbReference type="InterPro" id="IPR051553">
    <property type="entry name" value="Ran_GTPase-activating"/>
</dbReference>
<dbReference type="SUPFAM" id="SSF50985">
    <property type="entry name" value="RCC1/BLIP-II"/>
    <property type="match status" value="1"/>
</dbReference>
<evidence type="ECO:0000313" key="4">
    <source>
        <dbReference type="Proteomes" id="UP000186817"/>
    </source>
</evidence>
<proteinExistence type="predicted"/>
<organism evidence="3 4">
    <name type="scientific">Symbiodinium microadriaticum</name>
    <name type="common">Dinoflagellate</name>
    <name type="synonym">Zooxanthella microadriatica</name>
    <dbReference type="NCBI Taxonomy" id="2951"/>
    <lineage>
        <taxon>Eukaryota</taxon>
        <taxon>Sar</taxon>
        <taxon>Alveolata</taxon>
        <taxon>Dinophyceae</taxon>
        <taxon>Suessiales</taxon>
        <taxon>Symbiodiniaceae</taxon>
        <taxon>Symbiodinium</taxon>
    </lineage>
</organism>
<dbReference type="Pfam" id="PF00415">
    <property type="entry name" value="RCC1"/>
    <property type="match status" value="1"/>
</dbReference>
<gene>
    <name evidence="3" type="primary">HERC4</name>
    <name evidence="3" type="ORF">AK812_SmicGene8069</name>
</gene>
<dbReference type="AlphaFoldDB" id="A0A1Q9ELT8"/>
<feature type="region of interest" description="Disordered" evidence="2">
    <location>
        <begin position="135"/>
        <end position="157"/>
    </location>
</feature>
<dbReference type="OrthoDB" id="310865at2759"/>
<protein>
    <submittedName>
        <fullName evidence="3">Putative E3 ubiquitin-protein ligase HERC4</fullName>
    </submittedName>
</protein>
<keyword evidence="4" id="KW-1185">Reference proteome</keyword>
<accession>A0A1Q9ELT8</accession>
<dbReference type="PROSITE" id="PS50012">
    <property type="entry name" value="RCC1_3"/>
    <property type="match status" value="1"/>
</dbReference>
<reference evidence="3 4" key="1">
    <citation type="submission" date="2016-02" db="EMBL/GenBank/DDBJ databases">
        <title>Genome analysis of coral dinoflagellate symbionts highlights evolutionary adaptations to a symbiotic lifestyle.</title>
        <authorList>
            <person name="Aranda M."/>
            <person name="Li Y."/>
            <person name="Liew Y.J."/>
            <person name="Baumgarten S."/>
            <person name="Simakov O."/>
            <person name="Wilson M."/>
            <person name="Piel J."/>
            <person name="Ashoor H."/>
            <person name="Bougouffa S."/>
            <person name="Bajic V.B."/>
            <person name="Ryu T."/>
            <person name="Ravasi T."/>
            <person name="Bayer T."/>
            <person name="Micklem G."/>
            <person name="Kim H."/>
            <person name="Bhak J."/>
            <person name="Lajeunesse T.C."/>
            <person name="Voolstra C.R."/>
        </authorList>
    </citation>
    <scope>NUCLEOTIDE SEQUENCE [LARGE SCALE GENOMIC DNA]</scope>
    <source>
        <strain evidence="3 4">CCMP2467</strain>
    </source>
</reference>
<dbReference type="PANTHER" id="PTHR45982:SF1">
    <property type="entry name" value="REGULATOR OF CHROMOSOME CONDENSATION"/>
    <property type="match status" value="1"/>
</dbReference>
<dbReference type="EMBL" id="LSRX01000118">
    <property type="protein sequence ID" value="OLQ08392.1"/>
    <property type="molecule type" value="Genomic_DNA"/>
</dbReference>
<dbReference type="Gene3D" id="2.130.10.30">
    <property type="entry name" value="Regulator of chromosome condensation 1/beta-lactamase-inhibitor protein II"/>
    <property type="match status" value="1"/>
</dbReference>
<dbReference type="InterPro" id="IPR000408">
    <property type="entry name" value="Reg_chr_condens"/>
</dbReference>
<sequence length="350" mass="37560">MGTEPEASGFQWHSFGRCQHGELGRRVVSEGVEVPGLENADVRPLEVPTFSELACGHFHTLARSSTGEIFVWGANGESQLGLGADNADEAFVSAPCKADALQSLQESGETVSHFAAGRSHSVFVTSPGGRCFISGRLPTAEPSSSSTRRSEVREIQLTDSSAQPQGKIVSCAAGETSTFFLSSDGEVWSWLGEEAVHGYHSGVFSVRKAFEELAELGETSAEKEVQALNKAPPFSLFCNIQVVVDKWLWWMVDGVALVLAKMLALVLELVLLLLMALALLPGDGHCDAAPPPAVLQEVNGREHEETDVVMVVISYDMAKFQSMLADIKETKEELQAASPSEKEALEVLGG</sequence>
<dbReference type="InterPro" id="IPR009091">
    <property type="entry name" value="RCC1/BLIP-II"/>
</dbReference>
<comment type="caution">
    <text evidence="3">The sequence shown here is derived from an EMBL/GenBank/DDBJ whole genome shotgun (WGS) entry which is preliminary data.</text>
</comment>
<evidence type="ECO:0000256" key="1">
    <source>
        <dbReference type="PROSITE-ProRule" id="PRU00235"/>
    </source>
</evidence>
<feature type="repeat" description="RCC1" evidence="1">
    <location>
        <begin position="67"/>
        <end position="127"/>
    </location>
</feature>
<evidence type="ECO:0000256" key="2">
    <source>
        <dbReference type="SAM" id="MobiDB-lite"/>
    </source>
</evidence>
<dbReference type="PANTHER" id="PTHR45982">
    <property type="entry name" value="REGULATOR OF CHROMOSOME CONDENSATION"/>
    <property type="match status" value="1"/>
</dbReference>